<evidence type="ECO:0000313" key="2">
    <source>
        <dbReference type="Proteomes" id="UP000679848"/>
    </source>
</evidence>
<gene>
    <name evidence="1" type="ORF">MM59RIKEN_20380</name>
</gene>
<proteinExistence type="predicted"/>
<evidence type="ECO:0008006" key="3">
    <source>
        <dbReference type="Google" id="ProtNLM"/>
    </source>
</evidence>
<protein>
    <recommendedName>
        <fullName evidence="3">Flagellar protein FlbD</fullName>
    </recommendedName>
</protein>
<dbReference type="Proteomes" id="UP000679848">
    <property type="component" value="Chromosome"/>
</dbReference>
<organism evidence="1 2">
    <name type="scientific">Pusillibacter faecalis</name>
    <dbReference type="NCBI Taxonomy" id="2714358"/>
    <lineage>
        <taxon>Bacteria</taxon>
        <taxon>Bacillati</taxon>
        <taxon>Bacillota</taxon>
        <taxon>Clostridia</taxon>
        <taxon>Eubacteriales</taxon>
        <taxon>Oscillospiraceae</taxon>
        <taxon>Pusillibacter</taxon>
    </lineage>
</organism>
<dbReference type="Pfam" id="PF06289">
    <property type="entry name" value="FlbD"/>
    <property type="match status" value="1"/>
</dbReference>
<dbReference type="KEGG" id="pfaa:MM59RIKEN_20380"/>
<dbReference type="PANTHER" id="PTHR39185">
    <property type="entry name" value="SWARMING MOTILITY PROTEIN SWRD"/>
    <property type="match status" value="1"/>
</dbReference>
<dbReference type="AlphaFoldDB" id="A0A810Q8X9"/>
<sequence>MIVLTKRSKEQFVVNHLQIECIESIPEVKITMMNHDFFLVRETVEEIIQKIAEYNAKVQDIHREITVTDRR</sequence>
<dbReference type="RefSeq" id="WP_187029451.1">
    <property type="nucleotide sequence ID" value="NZ_AP023420.1"/>
</dbReference>
<dbReference type="InterPro" id="IPR009384">
    <property type="entry name" value="SwrD-like"/>
</dbReference>
<accession>A0A810Q8X9</accession>
<name>A0A810Q8X9_9FIRM</name>
<keyword evidence="2" id="KW-1185">Reference proteome</keyword>
<dbReference type="PANTHER" id="PTHR39185:SF1">
    <property type="entry name" value="SWARMING MOTILITY PROTEIN SWRD"/>
    <property type="match status" value="1"/>
</dbReference>
<evidence type="ECO:0000313" key="1">
    <source>
        <dbReference type="EMBL" id="BCK84719.1"/>
    </source>
</evidence>
<reference evidence="1" key="1">
    <citation type="submission" date="2020-09" db="EMBL/GenBank/DDBJ databases">
        <title>New species isolated from human feces.</title>
        <authorList>
            <person name="Kitahara M."/>
            <person name="Shigeno Y."/>
            <person name="Shime M."/>
            <person name="Matsumoto Y."/>
            <person name="Nakamura S."/>
            <person name="Motooka D."/>
            <person name="Fukuoka S."/>
            <person name="Nishikawa H."/>
            <person name="Benno Y."/>
        </authorList>
    </citation>
    <scope>NUCLEOTIDE SEQUENCE</scope>
    <source>
        <strain evidence="1">MM59</strain>
    </source>
</reference>
<dbReference type="EMBL" id="AP023420">
    <property type="protein sequence ID" value="BCK84719.1"/>
    <property type="molecule type" value="Genomic_DNA"/>
</dbReference>